<dbReference type="SFLD" id="SFLDG01064">
    <property type="entry name" value="F420__menaquinone_cofactor_bio"/>
    <property type="match status" value="1"/>
</dbReference>
<dbReference type="Gene3D" id="3.20.20.70">
    <property type="entry name" value="Aldolase class I"/>
    <property type="match status" value="1"/>
</dbReference>
<comment type="catalytic activity">
    <reaction evidence="9 10">
        <text>5-amino-5-(4-hydroxybenzyl)-6-(D-ribitylimino)-5,6-dihydrouracil + S-adenosyl-L-methionine = 7,8-didemethyl-8-hydroxy-5-deazariboflavin + 5'-deoxyadenosine + L-methionine + NH4(+) + H(+)</text>
        <dbReference type="Rhea" id="RHEA:55204"/>
        <dbReference type="ChEBI" id="CHEBI:15378"/>
        <dbReference type="ChEBI" id="CHEBI:17319"/>
        <dbReference type="ChEBI" id="CHEBI:28938"/>
        <dbReference type="ChEBI" id="CHEBI:57844"/>
        <dbReference type="ChEBI" id="CHEBI:59789"/>
        <dbReference type="ChEBI" id="CHEBI:59904"/>
        <dbReference type="ChEBI" id="CHEBI:85936"/>
        <dbReference type="EC" id="4.3.1.32"/>
    </reaction>
</comment>
<evidence type="ECO:0000256" key="10">
    <source>
        <dbReference type="HAMAP-Rule" id="MF_01611"/>
    </source>
</evidence>
<dbReference type="PANTHER" id="PTHR43076:SF15">
    <property type="entry name" value="7,8-DIDEMETHYL-8-HYDROXY-5-DEAZARIBOFLAVIN SYNTHASE"/>
    <property type="match status" value="1"/>
</dbReference>
<dbReference type="Proteomes" id="UP000317158">
    <property type="component" value="Unassembled WGS sequence"/>
</dbReference>
<dbReference type="InterPro" id="IPR058240">
    <property type="entry name" value="rSAM_sf"/>
</dbReference>
<dbReference type="Pfam" id="PF04055">
    <property type="entry name" value="Radical_SAM"/>
    <property type="match status" value="1"/>
</dbReference>
<sequence>MKYVTFSKNVFIPVTNICRNNCLYCGFKKNINDKGAFLLSFGNVEKILKKGLKEGCIEAMFTFGEYPNEVDGFKNLLEKEGYDDFIKYVKDLCLLALDTNMLPHTNPGSISFDELDILKDVNASMGLMLEEAAMLKVHKNSPGKDPTLRIKTIKDAGMLKIPFTTGILIGIGESKEDRIRSLKIIRDLHDRYNHIQEVIIQNFIPKKGTFMEYYNSPSVEEIKEILRIARGILPDDISIQIPPNLISLNLLPELMRYGANDLGGISTVTLDYINPESRWPTEKELKYILKDFILKERLPIYPKFVKYGWYSKKVGRVIENYADKDGFKKK</sequence>
<dbReference type="EMBL" id="RXIF01000006">
    <property type="protein sequence ID" value="RZN64550.1"/>
    <property type="molecule type" value="Genomic_DNA"/>
</dbReference>
<keyword evidence="4 10" id="KW-0949">S-adenosyl-L-methionine</keyword>
<dbReference type="InterPro" id="IPR019939">
    <property type="entry name" value="CofG_family"/>
</dbReference>
<protein>
    <recommendedName>
        <fullName evidence="2 10">7,8-didemethyl-8-hydroxy-5-deazariboflavin synthase</fullName>
        <ecNumber evidence="2 10">4.3.1.32</ecNumber>
    </recommendedName>
    <alternativeName>
        <fullName evidence="10">FO synthase subunit 1</fullName>
    </alternativeName>
</protein>
<evidence type="ECO:0000256" key="3">
    <source>
        <dbReference type="ARBA" id="ARBA00022485"/>
    </source>
</evidence>
<keyword evidence="6 10" id="KW-0408">Iron</keyword>
<dbReference type="GO" id="GO:0016765">
    <property type="term" value="F:transferase activity, transferring alkyl or aryl (other than methyl) groups"/>
    <property type="evidence" value="ECO:0007669"/>
    <property type="project" value="InterPro"/>
</dbReference>
<accession>A0A520KRY6</accession>
<dbReference type="SFLD" id="SFLDG01388">
    <property type="entry name" value="7_8-didemethyl-8-hydroxy-5-dea"/>
    <property type="match status" value="1"/>
</dbReference>
<dbReference type="NCBIfam" id="TIGR03550">
    <property type="entry name" value="F420_cofG"/>
    <property type="match status" value="1"/>
</dbReference>
<keyword evidence="3 10" id="KW-0004">4Fe-4S</keyword>
<dbReference type="InterPro" id="IPR006638">
    <property type="entry name" value="Elp3/MiaA/NifB-like_rSAM"/>
</dbReference>
<evidence type="ECO:0000256" key="1">
    <source>
        <dbReference type="ARBA" id="ARBA00004712"/>
    </source>
</evidence>
<dbReference type="EC" id="4.3.1.32" evidence="2 10"/>
<feature type="domain" description="Radical SAM core" evidence="11">
    <location>
        <begin position="4"/>
        <end position="244"/>
    </location>
</feature>
<comment type="pathway">
    <text evidence="1 10">Cofactor biosynthesis; coenzyme F0 biosynthesis.</text>
</comment>
<dbReference type="HAMAP" id="MF_01611">
    <property type="entry name" value="FO_synth_sub1"/>
    <property type="match status" value="1"/>
</dbReference>
<dbReference type="InterPro" id="IPR034405">
    <property type="entry name" value="F420"/>
</dbReference>
<evidence type="ECO:0000256" key="5">
    <source>
        <dbReference type="ARBA" id="ARBA00022723"/>
    </source>
</evidence>
<comment type="caution">
    <text evidence="12">The sequence shown here is derived from an EMBL/GenBank/DDBJ whole genome shotgun (WGS) entry which is preliminary data.</text>
</comment>
<dbReference type="InterPro" id="IPR007197">
    <property type="entry name" value="rSAM"/>
</dbReference>
<proteinExistence type="inferred from homology"/>
<dbReference type="CDD" id="cd01335">
    <property type="entry name" value="Radical_SAM"/>
    <property type="match status" value="1"/>
</dbReference>
<dbReference type="InterPro" id="IPR013785">
    <property type="entry name" value="Aldolase_TIM"/>
</dbReference>
<evidence type="ECO:0000313" key="13">
    <source>
        <dbReference type="Proteomes" id="UP000317158"/>
    </source>
</evidence>
<evidence type="ECO:0000256" key="4">
    <source>
        <dbReference type="ARBA" id="ARBA00022691"/>
    </source>
</evidence>
<dbReference type="SFLD" id="SFLDF00294">
    <property type="entry name" value="7_8-didemethyl-8-hydroxy-5-dea"/>
    <property type="match status" value="1"/>
</dbReference>
<keyword evidence="5 10" id="KW-0479">Metal-binding</keyword>
<evidence type="ECO:0000256" key="9">
    <source>
        <dbReference type="ARBA" id="ARBA00048974"/>
    </source>
</evidence>
<dbReference type="AlphaFoldDB" id="A0A520KRY6"/>
<name>A0A520KRY6_METT2</name>
<comment type="subunit">
    <text evidence="10">The FO synthase complex consists of two subunits, CofG and CofH.</text>
</comment>
<evidence type="ECO:0000256" key="2">
    <source>
        <dbReference type="ARBA" id="ARBA00012126"/>
    </source>
</evidence>
<organism evidence="12 13">
    <name type="scientific">Methanoliparum thermophilum</name>
    <dbReference type="NCBI Taxonomy" id="2491083"/>
    <lineage>
        <taxon>Archaea</taxon>
        <taxon>Methanobacteriati</taxon>
        <taxon>Methanobacteriota</taxon>
        <taxon>Candidatus Methanoliparia</taxon>
        <taxon>Candidatus Methanoliparales</taxon>
        <taxon>Candidatus Methanoliparaceae</taxon>
        <taxon>Candidatus Methanoliparum</taxon>
    </lineage>
</organism>
<dbReference type="SUPFAM" id="SSF102114">
    <property type="entry name" value="Radical SAM enzymes"/>
    <property type="match status" value="1"/>
</dbReference>
<evidence type="ECO:0000256" key="6">
    <source>
        <dbReference type="ARBA" id="ARBA00023004"/>
    </source>
</evidence>
<keyword evidence="8 10" id="KW-0456">Lyase</keyword>
<feature type="binding site" evidence="10">
    <location>
        <position position="18"/>
    </location>
    <ligand>
        <name>[4Fe-4S] cluster</name>
        <dbReference type="ChEBI" id="CHEBI:49883"/>
        <note>4Fe-4S-S-AdoMet</note>
    </ligand>
</feature>
<comment type="similarity">
    <text evidence="10">Belongs to the radical SAM superfamily. CofG family.</text>
</comment>
<gene>
    <name evidence="10 12" type="primary">cofG</name>
    <name evidence="12" type="ORF">EF806_04210</name>
</gene>
<keyword evidence="7 10" id="KW-0411">Iron-sulfur</keyword>
<dbReference type="GO" id="GO:0044689">
    <property type="term" value="F:7,8-didemethyl-8-hydroxy-5-deazariboflavin synthase activity"/>
    <property type="evidence" value="ECO:0007669"/>
    <property type="project" value="UniProtKB-EC"/>
</dbReference>
<dbReference type="PROSITE" id="PS51918">
    <property type="entry name" value="RADICAL_SAM"/>
    <property type="match status" value="1"/>
</dbReference>
<comment type="cofactor">
    <cofactor evidence="10">
        <name>[4Fe-4S] cluster</name>
        <dbReference type="ChEBI" id="CHEBI:49883"/>
    </cofactor>
    <text evidence="10">Binds 1 [4Fe-4S] cluster. The cluster is coordinated with 3 cysteines and an exchangeable S-adenosyl-L-methionine.</text>
</comment>
<comment type="function">
    <text evidence="10">Catalyzes the radical-mediated synthesis of 7,8-didemethyl-8-hydroxy-5-deazariboflavin (FO) from 5-amino-5-(4-hydroxybenzyl)-6-(D-ribitylimino)-5,6-dihydrouracil.</text>
</comment>
<evidence type="ECO:0000256" key="8">
    <source>
        <dbReference type="ARBA" id="ARBA00023239"/>
    </source>
</evidence>
<dbReference type="NCBIfam" id="NF004884">
    <property type="entry name" value="PRK06245.1"/>
    <property type="match status" value="1"/>
</dbReference>
<feature type="binding site" evidence="10">
    <location>
        <position position="25"/>
    </location>
    <ligand>
        <name>[4Fe-4S] cluster</name>
        <dbReference type="ChEBI" id="CHEBI:49883"/>
        <note>4Fe-4S-S-AdoMet</note>
    </ligand>
</feature>
<dbReference type="SFLD" id="SFLDS00029">
    <property type="entry name" value="Radical_SAM"/>
    <property type="match status" value="1"/>
</dbReference>
<dbReference type="SMART" id="SM00729">
    <property type="entry name" value="Elp3"/>
    <property type="match status" value="1"/>
</dbReference>
<dbReference type="UniPathway" id="UPA00072"/>
<evidence type="ECO:0000256" key="7">
    <source>
        <dbReference type="ARBA" id="ARBA00023014"/>
    </source>
</evidence>
<dbReference type="GO" id="GO:0005506">
    <property type="term" value="F:iron ion binding"/>
    <property type="evidence" value="ECO:0007669"/>
    <property type="project" value="UniProtKB-UniRule"/>
</dbReference>
<evidence type="ECO:0000313" key="12">
    <source>
        <dbReference type="EMBL" id="RZN64550.1"/>
    </source>
</evidence>
<evidence type="ECO:0000259" key="11">
    <source>
        <dbReference type="PROSITE" id="PS51918"/>
    </source>
</evidence>
<dbReference type="GO" id="GO:0051539">
    <property type="term" value="F:4 iron, 4 sulfur cluster binding"/>
    <property type="evidence" value="ECO:0007669"/>
    <property type="project" value="UniProtKB-KW"/>
</dbReference>
<feature type="binding site" evidence="10">
    <location>
        <position position="22"/>
    </location>
    <ligand>
        <name>[4Fe-4S] cluster</name>
        <dbReference type="ChEBI" id="CHEBI:49883"/>
        <note>4Fe-4S-S-AdoMet</note>
    </ligand>
</feature>
<reference evidence="12 13" key="1">
    <citation type="journal article" date="2019" name="Nat. Microbiol.">
        <title>Wide diversity of methane and short-chain alkane metabolisms in uncultured archaea.</title>
        <authorList>
            <person name="Borrel G."/>
            <person name="Adam P.S."/>
            <person name="McKay L.J."/>
            <person name="Chen L.X."/>
            <person name="Sierra-Garcia I.N."/>
            <person name="Sieber C.M."/>
            <person name="Letourneur Q."/>
            <person name="Ghozlane A."/>
            <person name="Andersen G.L."/>
            <person name="Li W.J."/>
            <person name="Hallam S.J."/>
            <person name="Muyzer G."/>
            <person name="de Oliveira V.M."/>
            <person name="Inskeep W.P."/>
            <person name="Banfield J.F."/>
            <person name="Gribaldo S."/>
        </authorList>
    </citation>
    <scope>NUCLEOTIDE SEQUENCE [LARGE SCALE GENOMIC DNA]</scope>
    <source>
        <strain evidence="12">NM1a</strain>
    </source>
</reference>
<dbReference type="PANTHER" id="PTHR43076">
    <property type="entry name" value="FO SYNTHASE (COFH)"/>
    <property type="match status" value="1"/>
</dbReference>